<dbReference type="GO" id="GO:0016829">
    <property type="term" value="F:lyase activity"/>
    <property type="evidence" value="ECO:0007669"/>
    <property type="project" value="UniProtKB-KW"/>
</dbReference>
<keyword evidence="2" id="KW-0223">Dioxygenase</keyword>
<keyword evidence="2" id="KW-0560">Oxidoreductase</keyword>
<dbReference type="InterPro" id="IPR037523">
    <property type="entry name" value="VOC_core"/>
</dbReference>
<organism evidence="2 3">
    <name type="scientific">Phenylobacterium haematophilum</name>
    <dbReference type="NCBI Taxonomy" id="98513"/>
    <lineage>
        <taxon>Bacteria</taxon>
        <taxon>Pseudomonadati</taxon>
        <taxon>Pseudomonadota</taxon>
        <taxon>Alphaproteobacteria</taxon>
        <taxon>Caulobacterales</taxon>
        <taxon>Caulobacteraceae</taxon>
        <taxon>Phenylobacterium</taxon>
    </lineage>
</organism>
<dbReference type="Pfam" id="PF00903">
    <property type="entry name" value="Glyoxalase"/>
    <property type="match status" value="1"/>
</dbReference>
<sequence length="137" mass="15578">MKFVDRYPIIVTPKLQQCRDFWVEHLGFEVVFEADWFILLAADGATLAFMHPNHPSSPPGPQAFSGHGMCFELQVEDAALAYEEFRGRGLRVDYALAQEPFGQLRFGFFDPSGLWVDVVEQIEPAEGFWDRYMTAAA</sequence>
<dbReference type="SUPFAM" id="SSF54593">
    <property type="entry name" value="Glyoxalase/Bleomycin resistance protein/Dihydroxybiphenyl dioxygenase"/>
    <property type="match status" value="1"/>
</dbReference>
<dbReference type="AlphaFoldDB" id="A0A840A1Q5"/>
<keyword evidence="3" id="KW-1185">Reference proteome</keyword>
<dbReference type="Proteomes" id="UP000530564">
    <property type="component" value="Unassembled WGS sequence"/>
</dbReference>
<evidence type="ECO:0000313" key="3">
    <source>
        <dbReference type="Proteomes" id="UP000530564"/>
    </source>
</evidence>
<reference evidence="2 3" key="1">
    <citation type="submission" date="2020-08" db="EMBL/GenBank/DDBJ databases">
        <title>Genomic Encyclopedia of Type Strains, Phase IV (KMG-IV): sequencing the most valuable type-strain genomes for metagenomic binning, comparative biology and taxonomic classification.</title>
        <authorList>
            <person name="Goeker M."/>
        </authorList>
    </citation>
    <scope>NUCLEOTIDE SEQUENCE [LARGE SCALE GENOMIC DNA]</scope>
    <source>
        <strain evidence="2 3">DSM 21793</strain>
    </source>
</reference>
<evidence type="ECO:0000313" key="2">
    <source>
        <dbReference type="EMBL" id="MBB3892536.1"/>
    </source>
</evidence>
<dbReference type="PROSITE" id="PS51819">
    <property type="entry name" value="VOC"/>
    <property type="match status" value="1"/>
</dbReference>
<dbReference type="Gene3D" id="3.30.720.110">
    <property type="match status" value="1"/>
</dbReference>
<evidence type="ECO:0000259" key="1">
    <source>
        <dbReference type="PROSITE" id="PS51819"/>
    </source>
</evidence>
<dbReference type="RefSeq" id="WP_183775084.1">
    <property type="nucleotide sequence ID" value="NZ_JACIDK010000005.1"/>
</dbReference>
<name>A0A840A1Q5_9CAUL</name>
<comment type="caution">
    <text evidence="2">The sequence shown here is derived from an EMBL/GenBank/DDBJ whole genome shotgun (WGS) entry which is preliminary data.</text>
</comment>
<feature type="domain" description="VOC" evidence="1">
    <location>
        <begin position="3"/>
        <end position="121"/>
    </location>
</feature>
<proteinExistence type="predicted"/>
<keyword evidence="2" id="KW-0456">Lyase</keyword>
<dbReference type="Gene3D" id="3.30.720.120">
    <property type="match status" value="1"/>
</dbReference>
<protein>
    <submittedName>
        <fullName evidence="2">Catechol 2,3-dioxygenase-like lactoylglutathione lyase family enzyme</fullName>
    </submittedName>
</protein>
<dbReference type="InterPro" id="IPR029068">
    <property type="entry name" value="Glyas_Bleomycin-R_OHBP_Dase"/>
</dbReference>
<dbReference type="EMBL" id="JACIDK010000005">
    <property type="protein sequence ID" value="MBB3892536.1"/>
    <property type="molecule type" value="Genomic_DNA"/>
</dbReference>
<dbReference type="InterPro" id="IPR004360">
    <property type="entry name" value="Glyas_Fos-R_dOase_dom"/>
</dbReference>
<dbReference type="GO" id="GO:0051213">
    <property type="term" value="F:dioxygenase activity"/>
    <property type="evidence" value="ECO:0007669"/>
    <property type="project" value="UniProtKB-KW"/>
</dbReference>
<accession>A0A840A1Q5</accession>
<gene>
    <name evidence="2" type="ORF">GGQ61_003272</name>
</gene>